<name>A0AAD4BL64_BOLED</name>
<organism evidence="4 5">
    <name type="scientific">Boletus edulis BED1</name>
    <dbReference type="NCBI Taxonomy" id="1328754"/>
    <lineage>
        <taxon>Eukaryota</taxon>
        <taxon>Fungi</taxon>
        <taxon>Dikarya</taxon>
        <taxon>Basidiomycota</taxon>
        <taxon>Agaricomycotina</taxon>
        <taxon>Agaricomycetes</taxon>
        <taxon>Agaricomycetidae</taxon>
        <taxon>Boletales</taxon>
        <taxon>Boletineae</taxon>
        <taxon>Boletaceae</taxon>
        <taxon>Boletoideae</taxon>
        <taxon>Boletus</taxon>
    </lineage>
</organism>
<comment type="caution">
    <text evidence="4">The sequence shown here is derived from an EMBL/GenBank/DDBJ whole genome shotgun (WGS) entry which is preliminary data.</text>
</comment>
<dbReference type="InterPro" id="IPR036322">
    <property type="entry name" value="WD40_repeat_dom_sf"/>
</dbReference>
<dbReference type="InterPro" id="IPR015943">
    <property type="entry name" value="WD40/YVTN_repeat-like_dom_sf"/>
</dbReference>
<dbReference type="CDD" id="cd00161">
    <property type="entry name" value="beta-trefoil_Ricin-like"/>
    <property type="match status" value="1"/>
</dbReference>
<protein>
    <submittedName>
        <fullName evidence="4">WD40-repeat-containing domain protein</fullName>
    </submittedName>
</protein>
<dbReference type="SMART" id="SM00320">
    <property type="entry name" value="WD40"/>
    <property type="match status" value="4"/>
</dbReference>
<gene>
    <name evidence="4" type="ORF">L210DRAFT_3555755</name>
</gene>
<dbReference type="Gene3D" id="2.80.10.50">
    <property type="match status" value="1"/>
</dbReference>
<dbReference type="InterPro" id="IPR035992">
    <property type="entry name" value="Ricin_B-like_lectins"/>
</dbReference>
<proteinExistence type="predicted"/>
<feature type="domain" description="CCL2-like lectin" evidence="3">
    <location>
        <begin position="327"/>
        <end position="439"/>
    </location>
</feature>
<evidence type="ECO:0000313" key="5">
    <source>
        <dbReference type="Proteomes" id="UP001194468"/>
    </source>
</evidence>
<sequence>MKTGNVITAMDLSRDGKWIVSAGERVANLWSTRSRQIVVTVSDHSDWVDAVHVSPDSTKFATGCNDKRMFIWDILTGERLVGPLEHEDRVGAVRFSPDGDRIATGTARKGLRIYDAHSGELLRTIPVSVASYPAPIAWSSAQSIFALVSHRMVMNIDVNIGQTYSSWTVPGDPANNFGSIAFGSVALSNNGRFVVSFVGHSISLWDTSTFARISSDIRHPAHIWSIALSSDDNYLAASDANNKITLLNLSDIISNYYLVGQRAAQPPQNRRVEDLQLQNEDLRGKFDALELRVDELSQGTTRSHELLRAEQPIPLRILDGNYRIKSKTRDLYLTWSQDDSGRVCAQSNESSAFQVWTISSVADGAYNIMCYRRNSDALSVGNTGASVCISGGRRTTWTIEPRGDSYVIGNAEDATAIHLRALFHDASVARRDNNQYQRWVLSEMPAELCDG</sequence>
<dbReference type="EMBL" id="WHUW01000032">
    <property type="protein sequence ID" value="KAF8433668.1"/>
    <property type="molecule type" value="Genomic_DNA"/>
</dbReference>
<dbReference type="SUPFAM" id="SSF50370">
    <property type="entry name" value="Ricin B-like lectins"/>
    <property type="match status" value="1"/>
</dbReference>
<dbReference type="InterPro" id="IPR001680">
    <property type="entry name" value="WD40_rpt"/>
</dbReference>
<keyword evidence="1" id="KW-0853">WD repeat</keyword>
<dbReference type="SUPFAM" id="SSF50978">
    <property type="entry name" value="WD40 repeat-like"/>
    <property type="match status" value="1"/>
</dbReference>
<dbReference type="Pfam" id="PF00400">
    <property type="entry name" value="WD40"/>
    <property type="match status" value="4"/>
</dbReference>
<evidence type="ECO:0000256" key="1">
    <source>
        <dbReference type="PROSITE-ProRule" id="PRU00221"/>
    </source>
</evidence>
<feature type="repeat" description="WD" evidence="1">
    <location>
        <begin position="83"/>
        <end position="124"/>
    </location>
</feature>
<reference evidence="4" key="2">
    <citation type="journal article" date="2020" name="Nat. Commun.">
        <title>Large-scale genome sequencing of mycorrhizal fungi provides insights into the early evolution of symbiotic traits.</title>
        <authorList>
            <person name="Miyauchi S."/>
            <person name="Kiss E."/>
            <person name="Kuo A."/>
            <person name="Drula E."/>
            <person name="Kohler A."/>
            <person name="Sanchez-Garcia M."/>
            <person name="Morin E."/>
            <person name="Andreopoulos B."/>
            <person name="Barry K.W."/>
            <person name="Bonito G."/>
            <person name="Buee M."/>
            <person name="Carver A."/>
            <person name="Chen C."/>
            <person name="Cichocki N."/>
            <person name="Clum A."/>
            <person name="Culley D."/>
            <person name="Crous P.W."/>
            <person name="Fauchery L."/>
            <person name="Girlanda M."/>
            <person name="Hayes R.D."/>
            <person name="Keri Z."/>
            <person name="LaButti K."/>
            <person name="Lipzen A."/>
            <person name="Lombard V."/>
            <person name="Magnuson J."/>
            <person name="Maillard F."/>
            <person name="Murat C."/>
            <person name="Nolan M."/>
            <person name="Ohm R.A."/>
            <person name="Pangilinan J."/>
            <person name="Pereira M.F."/>
            <person name="Perotto S."/>
            <person name="Peter M."/>
            <person name="Pfister S."/>
            <person name="Riley R."/>
            <person name="Sitrit Y."/>
            <person name="Stielow J.B."/>
            <person name="Szollosi G."/>
            <person name="Zifcakova L."/>
            <person name="Stursova M."/>
            <person name="Spatafora J.W."/>
            <person name="Tedersoo L."/>
            <person name="Vaario L.M."/>
            <person name="Yamada A."/>
            <person name="Yan M."/>
            <person name="Wang P."/>
            <person name="Xu J."/>
            <person name="Bruns T."/>
            <person name="Baldrian P."/>
            <person name="Vilgalys R."/>
            <person name="Dunand C."/>
            <person name="Henrissat B."/>
            <person name="Grigoriev I.V."/>
            <person name="Hibbett D."/>
            <person name="Nagy L.G."/>
            <person name="Martin F.M."/>
        </authorList>
    </citation>
    <scope>NUCLEOTIDE SEQUENCE</scope>
    <source>
        <strain evidence="4">BED1</strain>
    </source>
</reference>
<dbReference type="AlphaFoldDB" id="A0AAD4BL64"/>
<dbReference type="PANTHER" id="PTHR19879:SF9">
    <property type="entry name" value="TRANSCRIPTION INITIATION FACTOR TFIID SUBUNIT 5"/>
    <property type="match status" value="1"/>
</dbReference>
<dbReference type="PROSITE" id="PS50082">
    <property type="entry name" value="WD_REPEATS_2"/>
    <property type="match status" value="2"/>
</dbReference>
<dbReference type="Pfam" id="PF21595">
    <property type="entry name" value="CCL2-like"/>
    <property type="match status" value="1"/>
</dbReference>
<keyword evidence="2" id="KW-0175">Coiled coil</keyword>
<keyword evidence="5" id="KW-1185">Reference proteome</keyword>
<reference evidence="4" key="1">
    <citation type="submission" date="2019-10" db="EMBL/GenBank/DDBJ databases">
        <authorList>
            <consortium name="DOE Joint Genome Institute"/>
            <person name="Kuo A."/>
            <person name="Miyauchi S."/>
            <person name="Kiss E."/>
            <person name="Drula E."/>
            <person name="Kohler A."/>
            <person name="Sanchez-Garcia M."/>
            <person name="Andreopoulos B."/>
            <person name="Barry K.W."/>
            <person name="Bonito G."/>
            <person name="Buee M."/>
            <person name="Carver A."/>
            <person name="Chen C."/>
            <person name="Cichocki N."/>
            <person name="Clum A."/>
            <person name="Culley D."/>
            <person name="Crous P.W."/>
            <person name="Fauchery L."/>
            <person name="Girlanda M."/>
            <person name="Hayes R."/>
            <person name="Keri Z."/>
            <person name="LaButti K."/>
            <person name="Lipzen A."/>
            <person name="Lombard V."/>
            <person name="Magnuson J."/>
            <person name="Maillard F."/>
            <person name="Morin E."/>
            <person name="Murat C."/>
            <person name="Nolan M."/>
            <person name="Ohm R."/>
            <person name="Pangilinan J."/>
            <person name="Pereira M."/>
            <person name="Perotto S."/>
            <person name="Peter M."/>
            <person name="Riley R."/>
            <person name="Sitrit Y."/>
            <person name="Stielow B."/>
            <person name="Szollosi G."/>
            <person name="Zifcakova L."/>
            <person name="Stursova M."/>
            <person name="Spatafora J.W."/>
            <person name="Tedersoo L."/>
            <person name="Vaario L.-M."/>
            <person name="Yamada A."/>
            <person name="Yan M."/>
            <person name="Wang P."/>
            <person name="Xu J."/>
            <person name="Bruns T."/>
            <person name="Baldrian P."/>
            <person name="Vilgalys R."/>
            <person name="Henrissat B."/>
            <person name="Grigoriev I.V."/>
            <person name="Hibbett D."/>
            <person name="Nagy L.G."/>
            <person name="Martin F.M."/>
        </authorList>
    </citation>
    <scope>NUCLEOTIDE SEQUENCE</scope>
    <source>
        <strain evidence="4">BED1</strain>
    </source>
</reference>
<dbReference type="PANTHER" id="PTHR19879">
    <property type="entry name" value="TRANSCRIPTION INITIATION FACTOR TFIID"/>
    <property type="match status" value="1"/>
</dbReference>
<dbReference type="Gene3D" id="2.130.10.10">
    <property type="entry name" value="YVTN repeat-like/Quinoprotein amine dehydrogenase"/>
    <property type="match status" value="2"/>
</dbReference>
<dbReference type="PROSITE" id="PS50294">
    <property type="entry name" value="WD_REPEATS_REGION"/>
    <property type="match status" value="1"/>
</dbReference>
<dbReference type="InterPro" id="IPR048746">
    <property type="entry name" value="CCL2-like_lectin"/>
</dbReference>
<feature type="repeat" description="WD" evidence="1">
    <location>
        <begin position="41"/>
        <end position="82"/>
    </location>
</feature>
<evidence type="ECO:0000313" key="4">
    <source>
        <dbReference type="EMBL" id="KAF8433668.1"/>
    </source>
</evidence>
<feature type="coiled-coil region" evidence="2">
    <location>
        <begin position="272"/>
        <end position="299"/>
    </location>
</feature>
<evidence type="ECO:0000259" key="3">
    <source>
        <dbReference type="Pfam" id="PF21595"/>
    </source>
</evidence>
<accession>A0AAD4BL64</accession>
<evidence type="ECO:0000256" key="2">
    <source>
        <dbReference type="SAM" id="Coils"/>
    </source>
</evidence>
<dbReference type="Proteomes" id="UP001194468">
    <property type="component" value="Unassembled WGS sequence"/>
</dbReference>